<dbReference type="InterPro" id="IPR029063">
    <property type="entry name" value="SAM-dependent_MTases_sf"/>
</dbReference>
<dbReference type="InterPro" id="IPR001245">
    <property type="entry name" value="Ser-Thr/Tyr_kinase_cat_dom"/>
</dbReference>
<dbReference type="Gene3D" id="3.40.50.150">
    <property type="entry name" value="Vaccinia Virus protein VP39"/>
    <property type="match status" value="1"/>
</dbReference>
<protein>
    <recommendedName>
        <fullName evidence="3">Protein kinase domain-containing protein</fullName>
    </recommendedName>
</protein>
<dbReference type="Pfam" id="PF06962">
    <property type="entry name" value="rRNA_methylase"/>
    <property type="match status" value="1"/>
</dbReference>
<evidence type="ECO:0000259" key="3">
    <source>
        <dbReference type="PROSITE" id="PS50011"/>
    </source>
</evidence>
<keyword evidence="1" id="KW-0547">Nucleotide-binding</keyword>
<dbReference type="PROSITE" id="PS50011">
    <property type="entry name" value="PROTEIN_KINASE_DOM"/>
    <property type="match status" value="1"/>
</dbReference>
<evidence type="ECO:0000313" key="5">
    <source>
        <dbReference type="Proteomes" id="UP001459277"/>
    </source>
</evidence>
<dbReference type="PANTHER" id="PTHR27005">
    <property type="entry name" value="WALL-ASSOCIATED RECEPTOR KINASE-LIKE 21"/>
    <property type="match status" value="1"/>
</dbReference>
<evidence type="ECO:0000256" key="1">
    <source>
        <dbReference type="ARBA" id="ARBA00022741"/>
    </source>
</evidence>
<dbReference type="InterPro" id="IPR045274">
    <property type="entry name" value="WAK-like"/>
</dbReference>
<name>A0AAW2DG17_9ROSI</name>
<dbReference type="SUPFAM" id="SSF56112">
    <property type="entry name" value="Protein kinase-like (PK-like)"/>
    <property type="match status" value="1"/>
</dbReference>
<dbReference type="GO" id="GO:0007166">
    <property type="term" value="P:cell surface receptor signaling pathway"/>
    <property type="evidence" value="ECO:0007669"/>
    <property type="project" value="InterPro"/>
</dbReference>
<reference evidence="4 5" key="1">
    <citation type="submission" date="2024-01" db="EMBL/GenBank/DDBJ databases">
        <title>A telomere-to-telomere, gap-free genome of sweet tea (Lithocarpus litseifolius).</title>
        <authorList>
            <person name="Zhou J."/>
        </authorList>
    </citation>
    <scope>NUCLEOTIDE SEQUENCE [LARGE SCALE GENOMIC DNA]</scope>
    <source>
        <strain evidence="4">Zhou-2022a</strain>
        <tissue evidence="4">Leaf</tissue>
    </source>
</reference>
<dbReference type="EMBL" id="JAZDWU010000003">
    <property type="protein sequence ID" value="KAL0009386.1"/>
    <property type="molecule type" value="Genomic_DNA"/>
</dbReference>
<dbReference type="GO" id="GO:0004674">
    <property type="term" value="F:protein serine/threonine kinase activity"/>
    <property type="evidence" value="ECO:0007669"/>
    <property type="project" value="TreeGrafter"/>
</dbReference>
<dbReference type="InterPro" id="IPR011009">
    <property type="entry name" value="Kinase-like_dom_sf"/>
</dbReference>
<dbReference type="GO" id="GO:0005524">
    <property type="term" value="F:ATP binding"/>
    <property type="evidence" value="ECO:0007669"/>
    <property type="project" value="UniProtKB-KW"/>
</dbReference>
<evidence type="ECO:0000256" key="2">
    <source>
        <dbReference type="ARBA" id="ARBA00022840"/>
    </source>
</evidence>
<dbReference type="Pfam" id="PF07714">
    <property type="entry name" value="PK_Tyr_Ser-Thr"/>
    <property type="match status" value="1"/>
</dbReference>
<feature type="domain" description="Protein kinase" evidence="3">
    <location>
        <begin position="1"/>
        <end position="157"/>
    </location>
</feature>
<keyword evidence="5" id="KW-1185">Reference proteome</keyword>
<dbReference type="PANTHER" id="PTHR27005:SF468">
    <property type="entry name" value="OS01G0310500 PROTEIN"/>
    <property type="match status" value="1"/>
</dbReference>
<keyword evidence="2" id="KW-0067">ATP-binding</keyword>
<comment type="caution">
    <text evidence="4">The sequence shown here is derived from an EMBL/GenBank/DDBJ whole genome shotgun (WGS) entry which is preliminary data.</text>
</comment>
<dbReference type="InterPro" id="IPR000719">
    <property type="entry name" value="Prot_kinase_dom"/>
</dbReference>
<dbReference type="GO" id="GO:0005886">
    <property type="term" value="C:plasma membrane"/>
    <property type="evidence" value="ECO:0007669"/>
    <property type="project" value="TreeGrafter"/>
</dbReference>
<dbReference type="InterPro" id="IPR010719">
    <property type="entry name" value="MnmM_MeTrfase"/>
</dbReference>
<dbReference type="AlphaFoldDB" id="A0AAW2DG17"/>
<dbReference type="Proteomes" id="UP001459277">
    <property type="component" value="Unassembled WGS sequence"/>
</dbReference>
<dbReference type="Gene3D" id="1.10.510.10">
    <property type="entry name" value="Transferase(Phosphotransferase) domain 1"/>
    <property type="match status" value="1"/>
</dbReference>
<sequence>MEKARQLFEAEEEYFIRNRAMLLEKQITCNQDFGVSIAPGEDFFQSSSIEGTIGYIDPEYQETLHVMEKCDVYGLGVVLVEVSTGDIPRAYEFGRLFALSMEEKCILQIVDDAGLSQGSNEDIQAFAELALRCIKKRDERPAMREVILELRRIQHLIRFETLESKRSGAYCVRFAEEFERVLVVEDDAFDAMIDLLIALTTCKFCNVYLKKEIQKVPRVKFRESVSTLQVAFGRLFTVVQNFEFHVKSQITSPENLEFRYRSPDLSSFKGHILNKSYTIMHFLNTSAQLLKFVCDFFWIHITSGNVVNYITALYQEPQHMHPNKAEIDDLGAFRLVAFNLGYLPAGDKKIITKPEITLLALEAAKGILMSGLISLVVYVGHPGGW</sequence>
<evidence type="ECO:0000313" key="4">
    <source>
        <dbReference type="EMBL" id="KAL0009386.1"/>
    </source>
</evidence>
<gene>
    <name evidence="4" type="ORF">SO802_010888</name>
</gene>
<accession>A0AAW2DG17</accession>
<organism evidence="4 5">
    <name type="scientific">Lithocarpus litseifolius</name>
    <dbReference type="NCBI Taxonomy" id="425828"/>
    <lineage>
        <taxon>Eukaryota</taxon>
        <taxon>Viridiplantae</taxon>
        <taxon>Streptophyta</taxon>
        <taxon>Embryophyta</taxon>
        <taxon>Tracheophyta</taxon>
        <taxon>Spermatophyta</taxon>
        <taxon>Magnoliopsida</taxon>
        <taxon>eudicotyledons</taxon>
        <taxon>Gunneridae</taxon>
        <taxon>Pentapetalae</taxon>
        <taxon>rosids</taxon>
        <taxon>fabids</taxon>
        <taxon>Fagales</taxon>
        <taxon>Fagaceae</taxon>
        <taxon>Lithocarpus</taxon>
    </lineage>
</organism>
<proteinExistence type="predicted"/>